<organism evidence="2 3">
    <name type="scientific">Diploscapter pachys</name>
    <dbReference type="NCBI Taxonomy" id="2018661"/>
    <lineage>
        <taxon>Eukaryota</taxon>
        <taxon>Metazoa</taxon>
        <taxon>Ecdysozoa</taxon>
        <taxon>Nematoda</taxon>
        <taxon>Chromadorea</taxon>
        <taxon>Rhabditida</taxon>
        <taxon>Rhabditina</taxon>
        <taxon>Rhabditomorpha</taxon>
        <taxon>Rhabditoidea</taxon>
        <taxon>Rhabditidae</taxon>
        <taxon>Diploscapter</taxon>
    </lineage>
</organism>
<evidence type="ECO:0000313" key="2">
    <source>
        <dbReference type="EMBL" id="PAV71172.1"/>
    </source>
</evidence>
<gene>
    <name evidence="2" type="ORF">WR25_07361</name>
</gene>
<reference evidence="2 3" key="1">
    <citation type="journal article" date="2017" name="Curr. Biol.">
        <title>Genome architecture and evolution of a unichromosomal asexual nematode.</title>
        <authorList>
            <person name="Fradin H."/>
            <person name="Zegar C."/>
            <person name="Gutwein M."/>
            <person name="Lucas J."/>
            <person name="Kovtun M."/>
            <person name="Corcoran D."/>
            <person name="Baugh L.R."/>
            <person name="Kiontke K."/>
            <person name="Gunsalus K."/>
            <person name="Fitch D.H."/>
            <person name="Piano F."/>
        </authorList>
    </citation>
    <scope>NUCLEOTIDE SEQUENCE [LARGE SCALE GENOMIC DNA]</scope>
    <source>
        <strain evidence="2">PF1309</strain>
    </source>
</reference>
<evidence type="ECO:0000256" key="1">
    <source>
        <dbReference type="SAM" id="MobiDB-lite"/>
    </source>
</evidence>
<dbReference type="Proteomes" id="UP000218231">
    <property type="component" value="Unassembled WGS sequence"/>
</dbReference>
<comment type="caution">
    <text evidence="2">The sequence shown here is derived from an EMBL/GenBank/DDBJ whole genome shotgun (WGS) entry which is preliminary data.</text>
</comment>
<feature type="compositionally biased region" description="Low complexity" evidence="1">
    <location>
        <begin position="223"/>
        <end position="234"/>
    </location>
</feature>
<evidence type="ECO:0000313" key="3">
    <source>
        <dbReference type="Proteomes" id="UP000218231"/>
    </source>
</evidence>
<dbReference type="EMBL" id="LIAE01009124">
    <property type="protein sequence ID" value="PAV71172.1"/>
    <property type="molecule type" value="Genomic_DNA"/>
</dbReference>
<name>A0A2A2KBA7_9BILA</name>
<keyword evidence="3" id="KW-1185">Reference proteome</keyword>
<protein>
    <submittedName>
        <fullName evidence="2">Uncharacterized protein</fullName>
    </submittedName>
</protein>
<sequence>MVIRRDLVVRKSRAPKEKPTHIWNRYPDGVVFEERRLVVYRQQYYSLFAQVHEGRLAKESSLRDPIVFLARSVIPFNRAELKQWMRQSPEKVPEPVSFHAFHVHLVPNQTEFCAETITEMYKIQNIYEIYFQITLDFNVMPVEPIPRSIALSKTALQNYVHLTGIDVEEDVVTAHDFKRNQIEHITRQGKEEDLFKCHFLDNLFKWIFPTVQPQPILPRHAPKAAAPPAKQPQKGATSNEQLAPIKAWRD</sequence>
<feature type="region of interest" description="Disordered" evidence="1">
    <location>
        <begin position="218"/>
        <end position="250"/>
    </location>
</feature>
<accession>A0A2A2KBA7</accession>
<dbReference type="AlphaFoldDB" id="A0A2A2KBA7"/>
<proteinExistence type="predicted"/>